<feature type="domain" description="BACON" evidence="2">
    <location>
        <begin position="161"/>
        <end position="199"/>
    </location>
</feature>
<feature type="domain" description="BACON" evidence="2">
    <location>
        <begin position="64"/>
        <end position="119"/>
    </location>
</feature>
<accession>A0ABR4YLX1</accession>
<dbReference type="RefSeq" id="WP_035472272.1">
    <property type="nucleotide sequence ID" value="NZ_JRGF01000003.1"/>
</dbReference>
<feature type="chain" id="PRO_5046421651" description="BACON domain-containing protein" evidence="1">
    <location>
        <begin position="20"/>
        <end position="501"/>
    </location>
</feature>
<protein>
    <recommendedName>
        <fullName evidence="2">BACON domain-containing protein</fullName>
    </recommendedName>
</protein>
<dbReference type="Proteomes" id="UP000030889">
    <property type="component" value="Unassembled WGS sequence"/>
</dbReference>
<dbReference type="CDD" id="cd14948">
    <property type="entry name" value="BACON"/>
    <property type="match status" value="1"/>
</dbReference>
<comment type="caution">
    <text evidence="3">The sequence shown here is derived from an EMBL/GenBank/DDBJ whole genome shotgun (WGS) entry which is preliminary data.</text>
</comment>
<dbReference type="PROSITE" id="PS51257">
    <property type="entry name" value="PROKAR_LIPOPROTEIN"/>
    <property type="match status" value="1"/>
</dbReference>
<dbReference type="InterPro" id="IPR013783">
    <property type="entry name" value="Ig-like_fold"/>
</dbReference>
<evidence type="ECO:0000256" key="1">
    <source>
        <dbReference type="SAM" id="SignalP"/>
    </source>
</evidence>
<feature type="signal peptide" evidence="1">
    <location>
        <begin position="1"/>
        <end position="19"/>
    </location>
</feature>
<evidence type="ECO:0000259" key="2">
    <source>
        <dbReference type="Pfam" id="PF13004"/>
    </source>
</evidence>
<organism evidence="3 4">
    <name type="scientific">Alistipes inops</name>
    <dbReference type="NCBI Taxonomy" id="1501391"/>
    <lineage>
        <taxon>Bacteria</taxon>
        <taxon>Pseudomonadati</taxon>
        <taxon>Bacteroidota</taxon>
        <taxon>Bacteroidia</taxon>
        <taxon>Bacteroidales</taxon>
        <taxon>Rikenellaceae</taxon>
        <taxon>Alistipes</taxon>
    </lineage>
</organism>
<dbReference type="InterPro" id="IPR024361">
    <property type="entry name" value="BACON"/>
</dbReference>
<dbReference type="Gene3D" id="2.60.40.10">
    <property type="entry name" value="Immunoglobulins"/>
    <property type="match status" value="2"/>
</dbReference>
<reference evidence="3 4" key="1">
    <citation type="submission" date="2014-09" db="EMBL/GenBank/DDBJ databases">
        <title>Alistipes sp. 627, sp. nov., a novel member of the family Rikenellaceae isolated from human faeces.</title>
        <authorList>
            <person name="Shkoporov A.N."/>
            <person name="Chaplin A.V."/>
            <person name="Motuzova O.V."/>
            <person name="Kafarskaia L.I."/>
            <person name="Khokhlova E.V."/>
            <person name="Efimov B.A."/>
        </authorList>
    </citation>
    <scope>NUCLEOTIDE SEQUENCE [LARGE SCALE GENOMIC DNA]</scope>
    <source>
        <strain evidence="3 4">627</strain>
    </source>
</reference>
<keyword evidence="4" id="KW-1185">Reference proteome</keyword>
<evidence type="ECO:0000313" key="4">
    <source>
        <dbReference type="Proteomes" id="UP000030889"/>
    </source>
</evidence>
<dbReference type="Pfam" id="PF13004">
    <property type="entry name" value="BACON"/>
    <property type="match status" value="2"/>
</dbReference>
<dbReference type="EMBL" id="JRGF01000003">
    <property type="protein sequence ID" value="KHE42676.1"/>
    <property type="molecule type" value="Genomic_DNA"/>
</dbReference>
<proteinExistence type="predicted"/>
<gene>
    <name evidence="3" type="ORF">LG35_03570</name>
</gene>
<name>A0ABR4YLX1_9BACT</name>
<sequence length="501" mass="54235">MKKYIYSLLIAAAAWAGSACERSGNETTGQAKSLDVETTELTFDAKGAAPCEIAVTAENLTWEFWVAESAAEWLHAERDGEKLIVRVDDNSSPTERRGSVTIAPSEAGPVKSRTVTVVQLASDEKYSLSVNPERLDFAGTDAEPQVVKVVTEGTGLTWHSEVEGDAKEWISVEEGDGTVTVSVKDTSLEGPRSGNILIVPSLDNVAEKVIRVEQAGLPPMFAVDTESIEFDYRAKNYKNIRVTAVNTEWTFHEANEAGDATEISWLKTHEASDAVRVEAEVNATEEERVAYVVLTPAAEGLEPVKVAVRQTAADEILSTLTGDLDLGELAGARATLMPKQTWDKVSTFSEWNLYLWEEGVSYKASTGAFVGTGARLAITLVSERINFNDDNAYYIPDGTYTVTALAEGETSAPGQLRYPAVSNTGHPKLPIGAWYTKLENDAYTKEQAPLVTGTLTVTRSGEEYTFVLDFEDDLGYAVAGSYTGAMELSVVGTARPEPTVE</sequence>
<evidence type="ECO:0000313" key="3">
    <source>
        <dbReference type="EMBL" id="KHE42676.1"/>
    </source>
</evidence>
<keyword evidence="1" id="KW-0732">Signal</keyword>